<accession>A0A9P1D9W8</accession>
<reference evidence="2" key="1">
    <citation type="submission" date="2022-10" db="EMBL/GenBank/DDBJ databases">
        <authorList>
            <person name="Chen Y."/>
            <person name="Dougan E. K."/>
            <person name="Chan C."/>
            <person name="Rhodes N."/>
            <person name="Thang M."/>
        </authorList>
    </citation>
    <scope>NUCLEOTIDE SEQUENCE</scope>
</reference>
<organism evidence="2">
    <name type="scientific">Cladocopium goreaui</name>
    <dbReference type="NCBI Taxonomy" id="2562237"/>
    <lineage>
        <taxon>Eukaryota</taxon>
        <taxon>Sar</taxon>
        <taxon>Alveolata</taxon>
        <taxon>Dinophyceae</taxon>
        <taxon>Suessiales</taxon>
        <taxon>Symbiodiniaceae</taxon>
        <taxon>Cladocopium</taxon>
    </lineage>
</organism>
<feature type="transmembrane region" description="Helical" evidence="1">
    <location>
        <begin position="18"/>
        <end position="39"/>
    </location>
</feature>
<keyword evidence="1" id="KW-0472">Membrane</keyword>
<dbReference type="EMBL" id="CAMXCT010003620">
    <property type="protein sequence ID" value="CAI4005399.1"/>
    <property type="molecule type" value="Genomic_DNA"/>
</dbReference>
<dbReference type="AlphaFoldDB" id="A0A9P1D9W8"/>
<sequence length="179" mass="19852">MGRARQLYGQESSCQWPFIGPMFAAMVVTAFCLICWLTAAKPPDVQQSIAQQIREDSALGPNRDQRGCLQSAGFVWCEGIGRCIRPWKETCPGGTEFCRSYCATLKLDDEKRKGLQGATLDSYQCSMISDLLVYVSHSVTTCHAIAIPEQEVEDAEPLSDLKAFNLSFNEDLSNVQMDP</sequence>
<dbReference type="EMBL" id="CAMXCT020003620">
    <property type="protein sequence ID" value="CAL1158774.1"/>
    <property type="molecule type" value="Genomic_DNA"/>
</dbReference>
<name>A0A9P1D9W8_9DINO</name>
<keyword evidence="1" id="KW-1133">Transmembrane helix</keyword>
<dbReference type="Proteomes" id="UP001152797">
    <property type="component" value="Unassembled WGS sequence"/>
</dbReference>
<evidence type="ECO:0000313" key="2">
    <source>
        <dbReference type="EMBL" id="CAI4005399.1"/>
    </source>
</evidence>
<keyword evidence="4" id="KW-1185">Reference proteome</keyword>
<evidence type="ECO:0000313" key="3">
    <source>
        <dbReference type="EMBL" id="CAL4792711.1"/>
    </source>
</evidence>
<evidence type="ECO:0000313" key="4">
    <source>
        <dbReference type="Proteomes" id="UP001152797"/>
    </source>
</evidence>
<comment type="caution">
    <text evidence="2">The sequence shown here is derived from an EMBL/GenBank/DDBJ whole genome shotgun (WGS) entry which is preliminary data.</text>
</comment>
<keyword evidence="1" id="KW-0812">Transmembrane</keyword>
<protein>
    <submittedName>
        <fullName evidence="2">Uncharacterized protein</fullName>
    </submittedName>
</protein>
<evidence type="ECO:0000256" key="1">
    <source>
        <dbReference type="SAM" id="Phobius"/>
    </source>
</evidence>
<dbReference type="OrthoDB" id="407493at2759"/>
<proteinExistence type="predicted"/>
<gene>
    <name evidence="2" type="ORF">C1SCF055_LOCUS31124</name>
</gene>
<reference evidence="3 4" key="2">
    <citation type="submission" date="2024-05" db="EMBL/GenBank/DDBJ databases">
        <authorList>
            <person name="Chen Y."/>
            <person name="Shah S."/>
            <person name="Dougan E. K."/>
            <person name="Thang M."/>
            <person name="Chan C."/>
        </authorList>
    </citation>
    <scope>NUCLEOTIDE SEQUENCE [LARGE SCALE GENOMIC DNA]</scope>
</reference>
<dbReference type="EMBL" id="CAMXCT030003620">
    <property type="protein sequence ID" value="CAL4792711.1"/>
    <property type="molecule type" value="Genomic_DNA"/>
</dbReference>